<keyword evidence="1" id="KW-1133">Transmembrane helix</keyword>
<gene>
    <name evidence="2" type="ORF">GCM10022224_037680</name>
</gene>
<feature type="transmembrane region" description="Helical" evidence="1">
    <location>
        <begin position="102"/>
        <end position="121"/>
    </location>
</feature>
<keyword evidence="1" id="KW-0472">Membrane</keyword>
<protein>
    <recommendedName>
        <fullName evidence="4">4 TMS phage holin, superfamily IV</fullName>
    </recommendedName>
</protein>
<evidence type="ECO:0008006" key="4">
    <source>
        <dbReference type="Google" id="ProtNLM"/>
    </source>
</evidence>
<comment type="caution">
    <text evidence="2">The sequence shown here is derived from an EMBL/GenBank/DDBJ whole genome shotgun (WGS) entry which is preliminary data.</text>
</comment>
<evidence type="ECO:0000313" key="3">
    <source>
        <dbReference type="Proteomes" id="UP001500902"/>
    </source>
</evidence>
<feature type="transmembrane region" description="Helical" evidence="1">
    <location>
        <begin position="77"/>
        <end position="96"/>
    </location>
</feature>
<evidence type="ECO:0000313" key="2">
    <source>
        <dbReference type="EMBL" id="GAA3669963.1"/>
    </source>
</evidence>
<sequence length="131" mass="13830">MSESYGVEVMPQSVLVARLCMWVQAVLGMVGLFLLFVLLGSAPVGAVGGVLLAGLTVPLVMILLIGFLAMRVASRRGWVRTCGIVIEFLLVLLGVWQLVDGAGFGNVLGVLLAGVVFAQLCRAPAAAWFDR</sequence>
<accession>A0ABP7BXG2</accession>
<name>A0ABP7BXG2_9ACTN</name>
<organism evidence="2 3">
    <name type="scientific">Nonomuraea antimicrobica</name>
    <dbReference type="NCBI Taxonomy" id="561173"/>
    <lineage>
        <taxon>Bacteria</taxon>
        <taxon>Bacillati</taxon>
        <taxon>Actinomycetota</taxon>
        <taxon>Actinomycetes</taxon>
        <taxon>Streptosporangiales</taxon>
        <taxon>Streptosporangiaceae</taxon>
        <taxon>Nonomuraea</taxon>
    </lineage>
</organism>
<dbReference type="EMBL" id="BAAAZP010000074">
    <property type="protein sequence ID" value="GAA3669963.1"/>
    <property type="molecule type" value="Genomic_DNA"/>
</dbReference>
<dbReference type="Proteomes" id="UP001500902">
    <property type="component" value="Unassembled WGS sequence"/>
</dbReference>
<reference evidence="3" key="1">
    <citation type="journal article" date="2019" name="Int. J. Syst. Evol. Microbiol.">
        <title>The Global Catalogue of Microorganisms (GCM) 10K type strain sequencing project: providing services to taxonomists for standard genome sequencing and annotation.</title>
        <authorList>
            <consortium name="The Broad Institute Genomics Platform"/>
            <consortium name="The Broad Institute Genome Sequencing Center for Infectious Disease"/>
            <person name="Wu L."/>
            <person name="Ma J."/>
        </authorList>
    </citation>
    <scope>NUCLEOTIDE SEQUENCE [LARGE SCALE GENOMIC DNA]</scope>
    <source>
        <strain evidence="3">JCM 16904</strain>
    </source>
</reference>
<proteinExistence type="predicted"/>
<feature type="transmembrane region" description="Helical" evidence="1">
    <location>
        <begin position="21"/>
        <end position="40"/>
    </location>
</feature>
<keyword evidence="1" id="KW-0812">Transmembrane</keyword>
<feature type="transmembrane region" description="Helical" evidence="1">
    <location>
        <begin position="46"/>
        <end position="70"/>
    </location>
</feature>
<keyword evidence="3" id="KW-1185">Reference proteome</keyword>
<evidence type="ECO:0000256" key="1">
    <source>
        <dbReference type="SAM" id="Phobius"/>
    </source>
</evidence>
<dbReference type="RefSeq" id="WP_344879039.1">
    <property type="nucleotide sequence ID" value="NZ_BAAAZP010000074.1"/>
</dbReference>